<dbReference type="HOGENOM" id="CLU_939862_0_0_11"/>
<sequence length="289" mass="31504">MAAPAQSEQMRRLAGLLGVKLDPFSTGGESLTFGITGTELLVTIPTEPGEQDVQRQAELTRRVADRISIPVPEIVRVVAEAEAVVVRRLPGVPLIAVPTPQRAALTRSVALAVGTVLAELHTWDRDGYADLAPVDEYSPEEWRAETAELVSDLTPLLTTDQRDDVRRFLGRPAPRPAGRHVLSHNDLGIEHILVSPDAVTGVIDWNDAAITDPAYDFGLLLRDLGPEALRTALARYAHQIGGDPELLERASYYAVCALLEDLAFGHETGRVEYVAKSLHGWRWTFQAAG</sequence>
<reference evidence="2 3" key="2">
    <citation type="journal article" date="2010" name="Stand. Genomic Sci.">
        <title>Complete genome sequence of Kribbella flavida type strain (IFO 14399).</title>
        <authorList>
            <person name="Pukall R."/>
            <person name="Lapidus A."/>
            <person name="Glavina Del Rio T."/>
            <person name="Copeland A."/>
            <person name="Tice H."/>
            <person name="Cheng J.-F."/>
            <person name="Lucas S."/>
            <person name="Chen F."/>
            <person name="Nolan M."/>
            <person name="LaButti K."/>
            <person name="Pati A."/>
            <person name="Ivanova N."/>
            <person name="Mavrommatis K."/>
            <person name="Mikhailova N."/>
            <person name="Pitluck S."/>
            <person name="Bruce D."/>
            <person name="Goodwin L."/>
            <person name="Land M."/>
            <person name="Hauser L."/>
            <person name="Chang Y.-J."/>
            <person name="Jeffries C.D."/>
            <person name="Chen A."/>
            <person name="Palaniappan K."/>
            <person name="Chain P."/>
            <person name="Rohde M."/>
            <person name="Goeker M."/>
            <person name="Bristow J."/>
            <person name="Eisen J.A."/>
            <person name="Markowitz V."/>
            <person name="Hugenholtz P."/>
            <person name="Kyrpides N.C."/>
            <person name="Klenk H.-P."/>
            <person name="Brettin T."/>
        </authorList>
    </citation>
    <scope>NUCLEOTIDE SEQUENCE [LARGE SCALE GENOMIC DNA]</scope>
    <source>
        <strain evidence="3">DSM 17836 / JCM 10339 / NBRC 14399</strain>
    </source>
</reference>
<reference evidence="3" key="1">
    <citation type="submission" date="2009-09" db="EMBL/GenBank/DDBJ databases">
        <title>The complete genome of Kribbella flavida DSM 17836.</title>
        <authorList>
            <consortium name="US DOE Joint Genome Institute (JGI-PGF)"/>
            <person name="Lucas S."/>
            <person name="Copeland A."/>
            <person name="Lapidus A."/>
            <person name="Glavina del Rio T."/>
            <person name="Dalin E."/>
            <person name="Tice H."/>
            <person name="Bruce D."/>
            <person name="Goodwin L."/>
            <person name="Pitluck S."/>
            <person name="Kyrpides N."/>
            <person name="Mavromatis K."/>
            <person name="Ivanova N."/>
            <person name="Saunders E."/>
            <person name="Brettin T."/>
            <person name="Detter J.C."/>
            <person name="Han C."/>
            <person name="Larimer F."/>
            <person name="Land M."/>
            <person name="Hauser L."/>
            <person name="Markowitz V."/>
            <person name="Cheng J.-F."/>
            <person name="Hugenholtz P."/>
            <person name="Woyke T."/>
            <person name="Wu D."/>
            <person name="Pukall R."/>
            <person name="Klenk H.-P."/>
            <person name="Eisen J.A."/>
        </authorList>
    </citation>
    <scope>NUCLEOTIDE SEQUENCE [LARGE SCALE GENOMIC DNA]</scope>
    <source>
        <strain evidence="3">DSM 17836 / JCM 10339 / NBRC 14399</strain>
    </source>
</reference>
<dbReference type="Gene3D" id="3.90.1200.10">
    <property type="match status" value="1"/>
</dbReference>
<accession>D2Q2Q9</accession>
<dbReference type="InterPro" id="IPR011009">
    <property type="entry name" value="Kinase-like_dom_sf"/>
</dbReference>
<keyword evidence="3" id="KW-1185">Reference proteome</keyword>
<dbReference type="Proteomes" id="UP000007967">
    <property type="component" value="Chromosome"/>
</dbReference>
<dbReference type="InterPro" id="IPR002575">
    <property type="entry name" value="Aminoglycoside_PTrfase"/>
</dbReference>
<dbReference type="PANTHER" id="PTHR21310">
    <property type="entry name" value="AMINOGLYCOSIDE PHOSPHOTRANSFERASE-RELATED-RELATED"/>
    <property type="match status" value="1"/>
</dbReference>
<dbReference type="AlphaFoldDB" id="D2Q2Q9"/>
<proteinExistence type="predicted"/>
<dbReference type="Pfam" id="PF01636">
    <property type="entry name" value="APH"/>
    <property type="match status" value="1"/>
</dbReference>
<dbReference type="EMBL" id="CP001736">
    <property type="protein sequence ID" value="ADB30240.1"/>
    <property type="molecule type" value="Genomic_DNA"/>
</dbReference>
<name>D2Q2Q9_KRIFD</name>
<dbReference type="OrthoDB" id="4020008at2"/>
<gene>
    <name evidence="2" type="ordered locus">Kfla_1136</name>
</gene>
<dbReference type="GO" id="GO:0016740">
    <property type="term" value="F:transferase activity"/>
    <property type="evidence" value="ECO:0007669"/>
    <property type="project" value="UniProtKB-KW"/>
</dbReference>
<dbReference type="InterPro" id="IPR051678">
    <property type="entry name" value="AGP_Transferase"/>
</dbReference>
<feature type="domain" description="Aminoglycoside phosphotransferase" evidence="1">
    <location>
        <begin position="23"/>
        <end position="244"/>
    </location>
</feature>
<keyword evidence="2" id="KW-0808">Transferase</keyword>
<protein>
    <submittedName>
        <fullName evidence="2">Aminoglycoside phosphotransferase</fullName>
    </submittedName>
</protein>
<dbReference type="STRING" id="479435.Kfla_1136"/>
<evidence type="ECO:0000313" key="3">
    <source>
        <dbReference type="Proteomes" id="UP000007967"/>
    </source>
</evidence>
<dbReference type="RefSeq" id="WP_012918796.1">
    <property type="nucleotide sequence ID" value="NC_013729.1"/>
</dbReference>
<dbReference type="eggNOG" id="COG3173">
    <property type="taxonomic scope" value="Bacteria"/>
</dbReference>
<evidence type="ECO:0000313" key="2">
    <source>
        <dbReference type="EMBL" id="ADB30240.1"/>
    </source>
</evidence>
<dbReference type="SUPFAM" id="SSF56112">
    <property type="entry name" value="Protein kinase-like (PK-like)"/>
    <property type="match status" value="1"/>
</dbReference>
<dbReference type="KEGG" id="kfl:Kfla_1136"/>
<evidence type="ECO:0000259" key="1">
    <source>
        <dbReference type="Pfam" id="PF01636"/>
    </source>
</evidence>
<organism evidence="2 3">
    <name type="scientific">Kribbella flavida (strain DSM 17836 / JCM 10339 / NBRC 14399)</name>
    <dbReference type="NCBI Taxonomy" id="479435"/>
    <lineage>
        <taxon>Bacteria</taxon>
        <taxon>Bacillati</taxon>
        <taxon>Actinomycetota</taxon>
        <taxon>Actinomycetes</taxon>
        <taxon>Propionibacteriales</taxon>
        <taxon>Kribbellaceae</taxon>
        <taxon>Kribbella</taxon>
    </lineage>
</organism>